<sequence>METEAPNALLAVKVMRVSAPTLAARSIPVFETAREGAAVPEGVDAGVWEAVASTYARGSDAPAHDDALPLREASWTDQLVLPASFGTVVSLTDVRIVLEMYSEATDKFVATSCELTSVDLPELAAQTQHCLVATHRLEAMAPHALVCRIRTDGSGEHWLSKQYRFPVAPPPFAISSAAQLSEALVQARHPDACVRERTVVRVQVRNVSERPLYIDELALETDASWDVQAPPLDAAPLLPQDIRQYLCTLTPQREVTWPLLRAQRDTLAALPAHSTTLPLALRLGHVQVAWRVPGGEPGRLRVGPLTRVAHISRPRTSWYAELYVDPVASASVDEAVVVRAQVRLWAWAAAEAPTHVLWELSDACDACVVGARQQTTALPPGEEVLIHTTWTVVPLQEAALAS</sequence>
<accession>A0AAF0E6Z6</accession>
<reference evidence="2" key="1">
    <citation type="submission" date="2023-03" db="EMBL/GenBank/DDBJ databases">
        <title>Mating type loci evolution in Malassezia.</title>
        <authorList>
            <person name="Coelho M.A."/>
        </authorList>
    </citation>
    <scope>NUCLEOTIDE SEQUENCE</scope>
    <source>
        <strain evidence="2">CBS 10434</strain>
    </source>
</reference>
<dbReference type="InterPro" id="IPR055429">
    <property type="entry name" value="TRAPPC13_M"/>
</dbReference>
<dbReference type="EMBL" id="CP119908">
    <property type="protein sequence ID" value="WFD17866.1"/>
    <property type="molecule type" value="Genomic_DNA"/>
</dbReference>
<dbReference type="Pfam" id="PF23647">
    <property type="entry name" value="TRAPPC13_M"/>
    <property type="match status" value="1"/>
</dbReference>
<dbReference type="InterPro" id="IPR010378">
    <property type="entry name" value="TRAPPC13"/>
</dbReference>
<gene>
    <name evidence="2" type="ORF">MCAP1_000075</name>
</gene>
<proteinExistence type="predicted"/>
<dbReference type="PANTHER" id="PTHR13134">
    <property type="entry name" value="TRAFFICKING PROTEIN PARTICLE COMPLEX SUBUNIT 13"/>
    <property type="match status" value="1"/>
</dbReference>
<dbReference type="PANTHER" id="PTHR13134:SF3">
    <property type="entry name" value="TRAFFICKING PROTEIN PARTICLE COMPLEX SUBUNIT 13"/>
    <property type="match status" value="1"/>
</dbReference>
<dbReference type="Proteomes" id="UP001220961">
    <property type="component" value="Chromosome 1"/>
</dbReference>
<evidence type="ECO:0000259" key="1">
    <source>
        <dbReference type="Pfam" id="PF23647"/>
    </source>
</evidence>
<protein>
    <recommendedName>
        <fullName evidence="1">Trafficking protein particle complex subunit 13 middle domain-containing protein</fullName>
    </recommendedName>
</protein>
<feature type="domain" description="Trafficking protein particle complex subunit 13 middle" evidence="1">
    <location>
        <begin position="198"/>
        <end position="309"/>
    </location>
</feature>
<dbReference type="GO" id="GO:1990072">
    <property type="term" value="C:TRAPPIII protein complex"/>
    <property type="evidence" value="ECO:0007669"/>
    <property type="project" value="TreeGrafter"/>
</dbReference>
<keyword evidence="3" id="KW-1185">Reference proteome</keyword>
<organism evidence="2 3">
    <name type="scientific">Malassezia caprae</name>
    <dbReference type="NCBI Taxonomy" id="1381934"/>
    <lineage>
        <taxon>Eukaryota</taxon>
        <taxon>Fungi</taxon>
        <taxon>Dikarya</taxon>
        <taxon>Basidiomycota</taxon>
        <taxon>Ustilaginomycotina</taxon>
        <taxon>Malasseziomycetes</taxon>
        <taxon>Malasseziales</taxon>
        <taxon>Malasseziaceae</taxon>
        <taxon>Malassezia</taxon>
    </lineage>
</organism>
<name>A0AAF0E6Z6_9BASI</name>
<evidence type="ECO:0000313" key="2">
    <source>
        <dbReference type="EMBL" id="WFD17866.1"/>
    </source>
</evidence>
<evidence type="ECO:0000313" key="3">
    <source>
        <dbReference type="Proteomes" id="UP001220961"/>
    </source>
</evidence>
<dbReference type="AlphaFoldDB" id="A0AAF0E6Z6"/>